<dbReference type="InterPro" id="IPR020846">
    <property type="entry name" value="MFS_dom"/>
</dbReference>
<accession>A0A078AN67</accession>
<dbReference type="GO" id="GO:0016020">
    <property type="term" value="C:membrane"/>
    <property type="evidence" value="ECO:0007669"/>
    <property type="project" value="UniProtKB-SubCell"/>
</dbReference>
<name>A0A078AN67_STYLE</name>
<evidence type="ECO:0000256" key="4">
    <source>
        <dbReference type="ARBA" id="ARBA00023136"/>
    </source>
</evidence>
<keyword evidence="3 5" id="KW-1133">Transmembrane helix</keyword>
<reference evidence="7 8" key="1">
    <citation type="submission" date="2014-06" db="EMBL/GenBank/DDBJ databases">
        <authorList>
            <person name="Swart Estienne"/>
        </authorList>
    </citation>
    <scope>NUCLEOTIDE SEQUENCE [LARGE SCALE GENOMIC DNA]</scope>
    <source>
        <strain evidence="7 8">130c</strain>
    </source>
</reference>
<comment type="subcellular location">
    <subcellularLocation>
        <location evidence="1">Membrane</location>
        <topology evidence="1">Multi-pass membrane protein</topology>
    </subcellularLocation>
</comment>
<feature type="transmembrane region" description="Helical" evidence="5">
    <location>
        <begin position="123"/>
        <end position="146"/>
    </location>
</feature>
<dbReference type="Pfam" id="PF07690">
    <property type="entry name" value="MFS_1"/>
    <property type="match status" value="1"/>
</dbReference>
<dbReference type="GO" id="GO:0022857">
    <property type="term" value="F:transmembrane transporter activity"/>
    <property type="evidence" value="ECO:0007669"/>
    <property type="project" value="InterPro"/>
</dbReference>
<evidence type="ECO:0000256" key="5">
    <source>
        <dbReference type="SAM" id="Phobius"/>
    </source>
</evidence>
<feature type="transmembrane region" description="Helical" evidence="5">
    <location>
        <begin position="158"/>
        <end position="179"/>
    </location>
</feature>
<dbReference type="OrthoDB" id="312276at2759"/>
<feature type="transmembrane region" description="Helical" evidence="5">
    <location>
        <begin position="407"/>
        <end position="431"/>
    </location>
</feature>
<dbReference type="AlphaFoldDB" id="A0A078AN67"/>
<evidence type="ECO:0000259" key="6">
    <source>
        <dbReference type="PROSITE" id="PS50850"/>
    </source>
</evidence>
<organism evidence="7 8">
    <name type="scientific">Stylonychia lemnae</name>
    <name type="common">Ciliate</name>
    <dbReference type="NCBI Taxonomy" id="5949"/>
    <lineage>
        <taxon>Eukaryota</taxon>
        <taxon>Sar</taxon>
        <taxon>Alveolata</taxon>
        <taxon>Ciliophora</taxon>
        <taxon>Intramacronucleata</taxon>
        <taxon>Spirotrichea</taxon>
        <taxon>Stichotrichia</taxon>
        <taxon>Sporadotrichida</taxon>
        <taxon>Oxytrichidae</taxon>
        <taxon>Stylonychinae</taxon>
        <taxon>Stylonychia</taxon>
    </lineage>
</organism>
<sequence>MYVSNGYVFYALTYLELFPDYTCPKGYPDKCDQAARCKDPVNVQIDWTSHRSLHNWVETLSLECAESYKIGLLGSMYFAGWTVSCIFVPRLSDLYGRKWPVLISSIASVAIYTGLILSRNINLSIALFFLLGLGCTGKSSTLYVYMLELVPSNRQTYVGTYMLFADGSTMILLSLYFRFISNDWFWFQLYGVIATGVSTAACFIIPESPKFYVSYKKYQQAKDGIAFIAKFNRSYFVHQNYKFEAEVADLMKSQTQIQQTQVDMNLTAMKQTQEDEALSGSIKELLRNRRHFINLLIVLLLWIVSSFDYFLINFQLKYIEGDIYINTIVSSVSEVTAYIISGALYETIGTKVSFVSSFCIAIVGSIFYIIFGTTAKNLVPVMVLGSKFGVSAAFNLVYLANTLFPPIYASTTMGFFNAFARLASMLAPQFAEFDRPIPMIIFCIMAGLACVFSFFLRTQASKNSQIQSKTQSP</sequence>
<evidence type="ECO:0000313" key="8">
    <source>
        <dbReference type="Proteomes" id="UP000039865"/>
    </source>
</evidence>
<feature type="transmembrane region" description="Helical" evidence="5">
    <location>
        <begin position="292"/>
        <end position="311"/>
    </location>
</feature>
<dbReference type="Proteomes" id="UP000039865">
    <property type="component" value="Unassembled WGS sequence"/>
</dbReference>
<feature type="transmembrane region" description="Helical" evidence="5">
    <location>
        <begin position="99"/>
        <end position="117"/>
    </location>
</feature>
<proteinExistence type="predicted"/>
<feature type="transmembrane region" description="Helical" evidence="5">
    <location>
        <begin position="352"/>
        <end position="371"/>
    </location>
</feature>
<gene>
    <name evidence="7" type="primary">Contig6625.g7083</name>
    <name evidence="7" type="ORF">STYLEM_11385</name>
</gene>
<protein>
    <submittedName>
        <fullName evidence="7">Solute carrier family member 5</fullName>
    </submittedName>
</protein>
<keyword evidence="2 5" id="KW-0812">Transmembrane</keyword>
<feature type="transmembrane region" description="Helical" evidence="5">
    <location>
        <begin position="323"/>
        <end position="345"/>
    </location>
</feature>
<keyword evidence="4 5" id="KW-0472">Membrane</keyword>
<feature type="domain" description="Major facilitator superfamily (MFS) profile" evidence="6">
    <location>
        <begin position="1"/>
        <end position="461"/>
    </location>
</feature>
<dbReference type="PROSITE" id="PS50850">
    <property type="entry name" value="MFS"/>
    <property type="match status" value="1"/>
</dbReference>
<feature type="transmembrane region" description="Helical" evidence="5">
    <location>
        <begin position="377"/>
        <end position="400"/>
    </location>
</feature>
<feature type="transmembrane region" description="Helical" evidence="5">
    <location>
        <begin position="185"/>
        <end position="206"/>
    </location>
</feature>
<feature type="transmembrane region" description="Helical" evidence="5">
    <location>
        <begin position="437"/>
        <end position="456"/>
    </location>
</feature>
<dbReference type="SUPFAM" id="SSF103473">
    <property type="entry name" value="MFS general substrate transporter"/>
    <property type="match status" value="1"/>
</dbReference>
<dbReference type="EMBL" id="CCKQ01010838">
    <property type="protein sequence ID" value="CDW82353.1"/>
    <property type="molecule type" value="Genomic_DNA"/>
</dbReference>
<dbReference type="PANTHER" id="PTHR24064">
    <property type="entry name" value="SOLUTE CARRIER FAMILY 22 MEMBER"/>
    <property type="match status" value="1"/>
</dbReference>
<feature type="transmembrane region" description="Helical" evidence="5">
    <location>
        <begin position="70"/>
        <end position="87"/>
    </location>
</feature>
<evidence type="ECO:0000256" key="1">
    <source>
        <dbReference type="ARBA" id="ARBA00004141"/>
    </source>
</evidence>
<evidence type="ECO:0000313" key="7">
    <source>
        <dbReference type="EMBL" id="CDW82353.1"/>
    </source>
</evidence>
<dbReference type="Gene3D" id="1.20.1250.20">
    <property type="entry name" value="MFS general substrate transporter like domains"/>
    <property type="match status" value="1"/>
</dbReference>
<evidence type="ECO:0000256" key="2">
    <source>
        <dbReference type="ARBA" id="ARBA00022692"/>
    </source>
</evidence>
<dbReference type="InterPro" id="IPR011701">
    <property type="entry name" value="MFS"/>
</dbReference>
<keyword evidence="8" id="KW-1185">Reference proteome</keyword>
<dbReference type="InterPro" id="IPR036259">
    <property type="entry name" value="MFS_trans_sf"/>
</dbReference>
<dbReference type="InParanoid" id="A0A078AN67"/>
<evidence type="ECO:0000256" key="3">
    <source>
        <dbReference type="ARBA" id="ARBA00022989"/>
    </source>
</evidence>